<protein>
    <submittedName>
        <fullName evidence="6">AraC-like DNA-binding protein</fullName>
    </submittedName>
</protein>
<evidence type="ECO:0000259" key="5">
    <source>
        <dbReference type="PROSITE" id="PS01124"/>
    </source>
</evidence>
<evidence type="ECO:0000256" key="2">
    <source>
        <dbReference type="ARBA" id="ARBA00023125"/>
    </source>
</evidence>
<dbReference type="OrthoDB" id="9778008at2"/>
<reference evidence="6 7" key="1">
    <citation type="submission" date="2019-03" db="EMBL/GenBank/DDBJ databases">
        <title>Genomic Encyclopedia of Type Strains, Phase IV (KMG-IV): sequencing the most valuable type-strain genomes for metagenomic binning, comparative biology and taxonomic classification.</title>
        <authorList>
            <person name="Goeker M."/>
        </authorList>
    </citation>
    <scope>NUCLEOTIDE SEQUENCE [LARGE SCALE GENOMIC DNA]</scope>
    <source>
        <strain evidence="6 7">DSM 100451</strain>
    </source>
</reference>
<name>A0A4R1QJN3_9FIRM</name>
<dbReference type="AlphaFoldDB" id="A0A4R1QJN3"/>
<evidence type="ECO:0000313" key="7">
    <source>
        <dbReference type="Proteomes" id="UP000295184"/>
    </source>
</evidence>
<dbReference type="SUPFAM" id="SSF46689">
    <property type="entry name" value="Homeodomain-like"/>
    <property type="match status" value="2"/>
</dbReference>
<keyword evidence="4" id="KW-0804">Transcription</keyword>
<keyword evidence="3" id="KW-0010">Activator</keyword>
<dbReference type="InterPro" id="IPR050204">
    <property type="entry name" value="AraC_XylS_family_regulators"/>
</dbReference>
<gene>
    <name evidence="6" type="ORF">EDD77_12653</name>
</gene>
<dbReference type="EMBL" id="SLUM01000026">
    <property type="protein sequence ID" value="TCL53879.1"/>
    <property type="molecule type" value="Genomic_DNA"/>
</dbReference>
<dbReference type="GeneID" id="97382100"/>
<dbReference type="PROSITE" id="PS00041">
    <property type="entry name" value="HTH_ARAC_FAMILY_1"/>
    <property type="match status" value="1"/>
</dbReference>
<dbReference type="Pfam" id="PF12833">
    <property type="entry name" value="HTH_18"/>
    <property type="match status" value="1"/>
</dbReference>
<dbReference type="PRINTS" id="PR00032">
    <property type="entry name" value="HTHARAC"/>
</dbReference>
<accession>A0A4R1QJN3</accession>
<proteinExistence type="predicted"/>
<organism evidence="6 7">
    <name type="scientific">Allofournierella massiliensis</name>
    <dbReference type="NCBI Taxonomy" id="1650663"/>
    <lineage>
        <taxon>Bacteria</taxon>
        <taxon>Bacillati</taxon>
        <taxon>Bacillota</taxon>
        <taxon>Clostridia</taxon>
        <taxon>Eubacteriales</taxon>
        <taxon>Oscillospiraceae</taxon>
        <taxon>Allofournierella</taxon>
    </lineage>
</organism>
<evidence type="ECO:0000256" key="4">
    <source>
        <dbReference type="ARBA" id="ARBA00023163"/>
    </source>
</evidence>
<dbReference type="Gene3D" id="1.10.10.60">
    <property type="entry name" value="Homeodomain-like"/>
    <property type="match status" value="2"/>
</dbReference>
<dbReference type="InterPro" id="IPR009057">
    <property type="entry name" value="Homeodomain-like_sf"/>
</dbReference>
<dbReference type="GO" id="GO:0043565">
    <property type="term" value="F:sequence-specific DNA binding"/>
    <property type="evidence" value="ECO:0007669"/>
    <property type="project" value="InterPro"/>
</dbReference>
<dbReference type="SUPFAM" id="SSF51215">
    <property type="entry name" value="Regulatory protein AraC"/>
    <property type="match status" value="1"/>
</dbReference>
<keyword evidence="2 6" id="KW-0238">DNA-binding</keyword>
<dbReference type="InterPro" id="IPR020449">
    <property type="entry name" value="Tscrpt_reg_AraC-type_HTH"/>
</dbReference>
<dbReference type="InterPro" id="IPR018062">
    <property type="entry name" value="HTH_AraC-typ_CS"/>
</dbReference>
<evidence type="ECO:0000313" key="6">
    <source>
        <dbReference type="EMBL" id="TCL53879.1"/>
    </source>
</evidence>
<feature type="domain" description="HTH araC/xylS-type" evidence="5">
    <location>
        <begin position="187"/>
        <end position="285"/>
    </location>
</feature>
<dbReference type="PROSITE" id="PS01124">
    <property type="entry name" value="HTH_ARAC_FAMILY_2"/>
    <property type="match status" value="1"/>
</dbReference>
<sequence length="294" mass="33238">MQAFRPNPIVRDALSETLENFRFDIRHLGLFRSTPPHPAKTTVGVSYKLVFLFHGQVRFESAALRFLLAPGDVLIVPPFVRYTASGEGEQPMEYGYAYFDFADPAMETDFATLFACSAPVCLPGVLDEFHRQAAHHLIDQLDPQAPGAHLTAHLILEHLMLGMLRCQLNAAPELERALADPSAQLVHRCIDALRRMEPADFTVNRLCEEVHVSQSYLYKCFQKAMNCSPNRFLILYRLKLAERELCRSSATIQQLAEQYGYTSAAAFSHVFRQYFAVSPAAWRKGQRSAIEKKS</sequence>
<dbReference type="InterPro" id="IPR018060">
    <property type="entry name" value="HTH_AraC"/>
</dbReference>
<dbReference type="RefSeq" id="WP_058962636.1">
    <property type="nucleotide sequence ID" value="NZ_CABKVM010000010.1"/>
</dbReference>
<evidence type="ECO:0000256" key="1">
    <source>
        <dbReference type="ARBA" id="ARBA00023015"/>
    </source>
</evidence>
<dbReference type="STRING" id="1650663.GCA_001486665_00094"/>
<dbReference type="InterPro" id="IPR037923">
    <property type="entry name" value="HTH-like"/>
</dbReference>
<comment type="caution">
    <text evidence="6">The sequence shown here is derived from an EMBL/GenBank/DDBJ whole genome shotgun (WGS) entry which is preliminary data.</text>
</comment>
<dbReference type="Proteomes" id="UP000295184">
    <property type="component" value="Unassembled WGS sequence"/>
</dbReference>
<dbReference type="SMART" id="SM00342">
    <property type="entry name" value="HTH_ARAC"/>
    <property type="match status" value="1"/>
</dbReference>
<evidence type="ECO:0000256" key="3">
    <source>
        <dbReference type="ARBA" id="ARBA00023159"/>
    </source>
</evidence>
<dbReference type="GO" id="GO:0003700">
    <property type="term" value="F:DNA-binding transcription factor activity"/>
    <property type="evidence" value="ECO:0007669"/>
    <property type="project" value="InterPro"/>
</dbReference>
<dbReference type="PANTHER" id="PTHR46796">
    <property type="entry name" value="HTH-TYPE TRANSCRIPTIONAL ACTIVATOR RHAS-RELATED"/>
    <property type="match status" value="1"/>
</dbReference>
<keyword evidence="1" id="KW-0805">Transcription regulation</keyword>